<dbReference type="Pfam" id="PF00096">
    <property type="entry name" value="zf-C2H2"/>
    <property type="match status" value="2"/>
</dbReference>
<organism evidence="7 8">
    <name type="scientific">Cichlidogyrus casuarinus</name>
    <dbReference type="NCBI Taxonomy" id="1844966"/>
    <lineage>
        <taxon>Eukaryota</taxon>
        <taxon>Metazoa</taxon>
        <taxon>Spiralia</taxon>
        <taxon>Lophotrochozoa</taxon>
        <taxon>Platyhelminthes</taxon>
        <taxon>Monogenea</taxon>
        <taxon>Monopisthocotylea</taxon>
        <taxon>Dactylogyridea</taxon>
        <taxon>Ancyrocephalidae</taxon>
        <taxon>Cichlidogyrus</taxon>
    </lineage>
</organism>
<dbReference type="InterPro" id="IPR036236">
    <property type="entry name" value="Znf_C2H2_sf"/>
</dbReference>
<comment type="caution">
    <text evidence="7">The sequence shown here is derived from an EMBL/GenBank/DDBJ whole genome shotgun (WGS) entry which is preliminary data.</text>
</comment>
<feature type="domain" description="C2H2-type" evidence="6">
    <location>
        <begin position="59"/>
        <end position="88"/>
    </location>
</feature>
<keyword evidence="3 5" id="KW-0863">Zinc-finger</keyword>
<dbReference type="PROSITE" id="PS50157">
    <property type="entry name" value="ZINC_FINGER_C2H2_2"/>
    <property type="match status" value="5"/>
</dbReference>
<dbReference type="EMBL" id="JBJKFK010000358">
    <property type="protein sequence ID" value="KAL3317594.1"/>
    <property type="molecule type" value="Genomic_DNA"/>
</dbReference>
<protein>
    <recommendedName>
        <fullName evidence="6">C2H2-type domain-containing protein</fullName>
    </recommendedName>
</protein>
<keyword evidence="4" id="KW-0862">Zinc</keyword>
<dbReference type="PANTHER" id="PTHR24409:SF295">
    <property type="entry name" value="AZ2-RELATED"/>
    <property type="match status" value="1"/>
</dbReference>
<proteinExistence type="predicted"/>
<keyword evidence="8" id="KW-1185">Reference proteome</keyword>
<dbReference type="GO" id="GO:0008270">
    <property type="term" value="F:zinc ion binding"/>
    <property type="evidence" value="ECO:0007669"/>
    <property type="project" value="UniProtKB-KW"/>
</dbReference>
<keyword evidence="1" id="KW-0479">Metal-binding</keyword>
<dbReference type="Proteomes" id="UP001626550">
    <property type="component" value="Unassembled WGS sequence"/>
</dbReference>
<dbReference type="InterPro" id="IPR013087">
    <property type="entry name" value="Znf_C2H2_type"/>
</dbReference>
<evidence type="ECO:0000256" key="3">
    <source>
        <dbReference type="ARBA" id="ARBA00022771"/>
    </source>
</evidence>
<evidence type="ECO:0000256" key="1">
    <source>
        <dbReference type="ARBA" id="ARBA00022723"/>
    </source>
</evidence>
<sequence length="330" mass="38146">MFQVEKGLNRCSARPLDNDVPPDILDQFMCLWTECQFASNDLNMFFNHCVSHSYQFDEYKCQWQDCSYKTNRQHTLAKHLTTHTGEKAAACPQCFTVFASLDKFKDHLIRQLDDPSKLTHNCSRCQAVFASAGLLAQHANKHVNKVRCCICSMFFPCKSSLSNHMLWKHTTVKPFKCPSCDFCTKTQHNLQYHIDKSHNDVNPIESVPCYLSVRVAYFSREEFVCNDCDKIFKDSRALQVHRSKVGHDTQIEESKNERYQCHLCEKNFARGHSLTTHLKTTHELAKSRGRSRYVKNPKNGCYQLQTSQLLSIELARDTLGEDAIYNLILN</sequence>
<evidence type="ECO:0000256" key="4">
    <source>
        <dbReference type="ARBA" id="ARBA00022833"/>
    </source>
</evidence>
<accession>A0ABD2QDI0</accession>
<dbReference type="SUPFAM" id="SSF57667">
    <property type="entry name" value="beta-beta-alpha zinc fingers"/>
    <property type="match status" value="4"/>
</dbReference>
<feature type="domain" description="C2H2-type" evidence="6">
    <location>
        <begin position="259"/>
        <end position="287"/>
    </location>
</feature>
<evidence type="ECO:0000259" key="6">
    <source>
        <dbReference type="PROSITE" id="PS50157"/>
    </source>
</evidence>
<feature type="domain" description="C2H2-type" evidence="6">
    <location>
        <begin position="175"/>
        <end position="203"/>
    </location>
</feature>
<dbReference type="AlphaFoldDB" id="A0ABD2QDI0"/>
<feature type="domain" description="C2H2-type" evidence="6">
    <location>
        <begin position="146"/>
        <end position="174"/>
    </location>
</feature>
<keyword evidence="2" id="KW-0677">Repeat</keyword>
<dbReference type="PROSITE" id="PS00028">
    <property type="entry name" value="ZINC_FINGER_C2H2_1"/>
    <property type="match status" value="4"/>
</dbReference>
<evidence type="ECO:0000313" key="7">
    <source>
        <dbReference type="EMBL" id="KAL3317594.1"/>
    </source>
</evidence>
<dbReference type="Gene3D" id="3.30.160.60">
    <property type="entry name" value="Classic Zinc Finger"/>
    <property type="match status" value="4"/>
</dbReference>
<feature type="domain" description="C2H2-type" evidence="6">
    <location>
        <begin position="223"/>
        <end position="252"/>
    </location>
</feature>
<evidence type="ECO:0000256" key="2">
    <source>
        <dbReference type="ARBA" id="ARBA00022737"/>
    </source>
</evidence>
<name>A0ABD2QDI0_9PLAT</name>
<reference evidence="7 8" key="1">
    <citation type="submission" date="2024-11" db="EMBL/GenBank/DDBJ databases">
        <title>Adaptive evolution of stress response genes in parasites aligns with host niche diversity.</title>
        <authorList>
            <person name="Hahn C."/>
            <person name="Resl P."/>
        </authorList>
    </citation>
    <scope>NUCLEOTIDE SEQUENCE [LARGE SCALE GENOMIC DNA]</scope>
    <source>
        <strain evidence="7">EGGRZ-B1_66</strain>
        <tissue evidence="7">Body</tissue>
    </source>
</reference>
<evidence type="ECO:0000313" key="8">
    <source>
        <dbReference type="Proteomes" id="UP001626550"/>
    </source>
</evidence>
<gene>
    <name evidence="7" type="ORF">Ciccas_003750</name>
</gene>
<evidence type="ECO:0000256" key="5">
    <source>
        <dbReference type="PROSITE-ProRule" id="PRU00042"/>
    </source>
</evidence>
<dbReference type="SMART" id="SM00355">
    <property type="entry name" value="ZnF_C2H2"/>
    <property type="match status" value="8"/>
</dbReference>
<dbReference type="PANTHER" id="PTHR24409">
    <property type="entry name" value="ZINC FINGER PROTEIN 142"/>
    <property type="match status" value="1"/>
</dbReference>